<sequence length="305" mass="35751">MDMSSSGRYRLFHQVGRGCFVSEIDIIWIASFIRSHIICRYGVPHELISDRGVHFRADVDIYYRDTVFSIIDRLRLSDFFSHFYKSHIYSLVYGMEAVLLVEIEMGSLRVALDQQIPEVDWAQFQLDHLNLLNERRLRAAYHVVLIREKWPVLLRSGSSLNRYKELTLKSAAWLMDLDGNRFSEPTNVDQLKRAYSISVEIRRFHGVACSSSLTRITHLMMDDLMSPDFLIYYTFDAILGHISLRLRFVDFHRVACSSPLTRITHLMMDDLIFSRSCMLIPAYEDHAFDEIDDLMSPDFLIYHTF</sequence>
<dbReference type="EMBL" id="QGNW01002236">
    <property type="protein sequence ID" value="RVW22408.1"/>
    <property type="molecule type" value="Genomic_DNA"/>
</dbReference>
<accession>A0A438CGR6</accession>
<evidence type="ECO:0000313" key="1">
    <source>
        <dbReference type="EMBL" id="RVW22408.1"/>
    </source>
</evidence>
<evidence type="ECO:0008006" key="3">
    <source>
        <dbReference type="Google" id="ProtNLM"/>
    </source>
</evidence>
<dbReference type="AlphaFoldDB" id="A0A438CGR6"/>
<name>A0A438CGR6_VITVI</name>
<comment type="caution">
    <text evidence="1">The sequence shown here is derived from an EMBL/GenBank/DDBJ whole genome shotgun (WGS) entry which is preliminary data.</text>
</comment>
<dbReference type="Proteomes" id="UP000288805">
    <property type="component" value="Unassembled WGS sequence"/>
</dbReference>
<proteinExistence type="predicted"/>
<protein>
    <recommendedName>
        <fullName evidence="3">Integrase catalytic domain-containing protein</fullName>
    </recommendedName>
</protein>
<organism evidence="1 2">
    <name type="scientific">Vitis vinifera</name>
    <name type="common">Grape</name>
    <dbReference type="NCBI Taxonomy" id="29760"/>
    <lineage>
        <taxon>Eukaryota</taxon>
        <taxon>Viridiplantae</taxon>
        <taxon>Streptophyta</taxon>
        <taxon>Embryophyta</taxon>
        <taxon>Tracheophyta</taxon>
        <taxon>Spermatophyta</taxon>
        <taxon>Magnoliopsida</taxon>
        <taxon>eudicotyledons</taxon>
        <taxon>Gunneridae</taxon>
        <taxon>Pentapetalae</taxon>
        <taxon>rosids</taxon>
        <taxon>Vitales</taxon>
        <taxon>Vitaceae</taxon>
        <taxon>Viteae</taxon>
        <taxon>Vitis</taxon>
    </lineage>
</organism>
<evidence type="ECO:0000313" key="2">
    <source>
        <dbReference type="Proteomes" id="UP000288805"/>
    </source>
</evidence>
<gene>
    <name evidence="1" type="ORF">CK203_096072</name>
</gene>
<reference evidence="1 2" key="1">
    <citation type="journal article" date="2018" name="PLoS Genet.">
        <title>Population sequencing reveals clonal diversity and ancestral inbreeding in the grapevine cultivar Chardonnay.</title>
        <authorList>
            <person name="Roach M.J."/>
            <person name="Johnson D.L."/>
            <person name="Bohlmann J."/>
            <person name="van Vuuren H.J."/>
            <person name="Jones S.J."/>
            <person name="Pretorius I.S."/>
            <person name="Schmidt S.A."/>
            <person name="Borneman A.R."/>
        </authorList>
    </citation>
    <scope>NUCLEOTIDE SEQUENCE [LARGE SCALE GENOMIC DNA]</scope>
    <source>
        <strain evidence="2">cv. Chardonnay</strain>
        <tissue evidence="1">Leaf</tissue>
    </source>
</reference>
<dbReference type="SUPFAM" id="SSF53098">
    <property type="entry name" value="Ribonuclease H-like"/>
    <property type="match status" value="1"/>
</dbReference>
<dbReference type="InterPro" id="IPR012337">
    <property type="entry name" value="RNaseH-like_sf"/>
</dbReference>